<dbReference type="EMBL" id="MNBE01000071">
    <property type="protein sequence ID" value="OKP14702.1"/>
    <property type="molecule type" value="Genomic_DNA"/>
</dbReference>
<accession>A0A1Q5UQF5</accession>
<comment type="caution">
    <text evidence="1">The sequence shown here is derived from an EMBL/GenBank/DDBJ whole genome shotgun (WGS) entry which is preliminary data.</text>
</comment>
<sequence length="168" mass="18926">MYHASIALGALDLSRRSVSTTLPPERKDAAVGAFTAYHTSIAKLKAEILSNNTPRDVNLWTPFFLGLFELMHDVTGEGWVKHFLFGTSKMLQLRGPEAHVAGSGRSFFLTVRVFEICRALIYSEPTFLCQPEWTSLPTKIWNGDDNCHWHPKESLFDLMIACSSISHR</sequence>
<dbReference type="PANTHER" id="PTHR38111:SF2">
    <property type="entry name" value="FINGER DOMAIN PROTEIN, PUTATIVE (AFU_ORTHOLOGUE AFUA_1G01560)-RELATED"/>
    <property type="match status" value="1"/>
</dbReference>
<keyword evidence="2" id="KW-1185">Reference proteome</keyword>
<evidence type="ECO:0000313" key="2">
    <source>
        <dbReference type="Proteomes" id="UP000186955"/>
    </source>
</evidence>
<proteinExistence type="predicted"/>
<dbReference type="PANTHER" id="PTHR38111">
    <property type="entry name" value="ZN(2)-C6 FUNGAL-TYPE DOMAIN-CONTAINING PROTEIN-RELATED"/>
    <property type="match status" value="1"/>
</dbReference>
<name>A0A1Q5UQF5_9EURO</name>
<reference evidence="1 2" key="1">
    <citation type="submission" date="2016-10" db="EMBL/GenBank/DDBJ databases">
        <title>Genome sequence of the ascomycete fungus Penicillium subrubescens.</title>
        <authorList>
            <person name="De Vries R.P."/>
            <person name="Peng M."/>
            <person name="Dilokpimol A."/>
            <person name="Hilden K."/>
            <person name="Makela M.R."/>
            <person name="Grigoriev I."/>
            <person name="Riley R."/>
            <person name="Granchi Z."/>
        </authorList>
    </citation>
    <scope>NUCLEOTIDE SEQUENCE [LARGE SCALE GENOMIC DNA]</scope>
    <source>
        <strain evidence="1 2">CBS 132785</strain>
    </source>
</reference>
<protein>
    <submittedName>
        <fullName evidence="1">Uncharacterized protein</fullName>
    </submittedName>
</protein>
<evidence type="ECO:0000313" key="1">
    <source>
        <dbReference type="EMBL" id="OKP14702.1"/>
    </source>
</evidence>
<dbReference type="InterPro" id="IPR053178">
    <property type="entry name" value="Osmoadaptation_assoc"/>
</dbReference>
<dbReference type="Proteomes" id="UP000186955">
    <property type="component" value="Unassembled WGS sequence"/>
</dbReference>
<organism evidence="1 2">
    <name type="scientific">Penicillium subrubescens</name>
    <dbReference type="NCBI Taxonomy" id="1316194"/>
    <lineage>
        <taxon>Eukaryota</taxon>
        <taxon>Fungi</taxon>
        <taxon>Dikarya</taxon>
        <taxon>Ascomycota</taxon>
        <taxon>Pezizomycotina</taxon>
        <taxon>Eurotiomycetes</taxon>
        <taxon>Eurotiomycetidae</taxon>
        <taxon>Eurotiales</taxon>
        <taxon>Aspergillaceae</taxon>
        <taxon>Penicillium</taxon>
    </lineage>
</organism>
<gene>
    <name evidence="1" type="ORF">PENSUB_11460</name>
</gene>
<dbReference type="AlphaFoldDB" id="A0A1Q5UQF5"/>